<feature type="region of interest" description="Disordered" evidence="1">
    <location>
        <begin position="38"/>
        <end position="67"/>
    </location>
</feature>
<accession>A0ABQ5Q112</accession>
<protein>
    <submittedName>
        <fullName evidence="2">Uncharacterized protein</fullName>
    </submittedName>
</protein>
<comment type="caution">
    <text evidence="2">The sequence shown here is derived from an EMBL/GenBank/DDBJ whole genome shotgun (WGS) entry which is preliminary data.</text>
</comment>
<evidence type="ECO:0000313" key="3">
    <source>
        <dbReference type="Proteomes" id="UP001165044"/>
    </source>
</evidence>
<dbReference type="Proteomes" id="UP001165044">
    <property type="component" value="Unassembled WGS sequence"/>
</dbReference>
<keyword evidence="3" id="KW-1185">Reference proteome</keyword>
<organism evidence="2 3">
    <name type="scientific">Geothrix edaphica</name>
    <dbReference type="NCBI Taxonomy" id="2927976"/>
    <lineage>
        <taxon>Bacteria</taxon>
        <taxon>Pseudomonadati</taxon>
        <taxon>Acidobacteriota</taxon>
        <taxon>Holophagae</taxon>
        <taxon>Holophagales</taxon>
        <taxon>Holophagaceae</taxon>
        <taxon>Geothrix</taxon>
    </lineage>
</organism>
<gene>
    <name evidence="2" type="ORF">GETHED_25820</name>
</gene>
<name>A0ABQ5Q112_9BACT</name>
<evidence type="ECO:0000256" key="1">
    <source>
        <dbReference type="SAM" id="MobiDB-lite"/>
    </source>
</evidence>
<sequence>MKAGLTIDDLIAAYGPTIRSMPSGKPRDPMERELLRQLGDPTIGREKDELTRHAGERPTNENARGRR</sequence>
<proteinExistence type="predicted"/>
<feature type="compositionally biased region" description="Basic and acidic residues" evidence="1">
    <location>
        <begin position="43"/>
        <end position="59"/>
    </location>
</feature>
<evidence type="ECO:0000313" key="2">
    <source>
        <dbReference type="EMBL" id="GLH68218.1"/>
    </source>
</evidence>
<reference evidence="2" key="1">
    <citation type="journal article" date="2023" name="Antonie Van Leeuwenhoek">
        <title>Mesoterricola silvestris gen. nov., sp. nov., Mesoterricola sediminis sp. nov., Geothrix oryzae sp. nov., Geothrix edaphica sp. nov., Geothrix rubra sp. nov., and Geothrix limicola sp. nov., six novel members of Acidobacteriota isolated from soils.</title>
        <authorList>
            <person name="Itoh H."/>
            <person name="Sugisawa Y."/>
            <person name="Mise K."/>
            <person name="Xu Z."/>
            <person name="Kuniyasu M."/>
            <person name="Ushijima N."/>
            <person name="Kawano K."/>
            <person name="Kobayashi E."/>
            <person name="Shiratori Y."/>
            <person name="Masuda Y."/>
            <person name="Senoo K."/>
        </authorList>
    </citation>
    <scope>NUCLEOTIDE SEQUENCE</scope>
    <source>
        <strain evidence="2">Red802</strain>
    </source>
</reference>
<dbReference type="EMBL" id="BSDC01000003">
    <property type="protein sequence ID" value="GLH68218.1"/>
    <property type="molecule type" value="Genomic_DNA"/>
</dbReference>